<sequence length="542" mass="62153">MKIKVAARHVSYRTLFHTILILAFLLPFVFILTAVVTLEGVNKCSSLDCWGRRLGPRLLGRVDDSTKLVKGLYKILKQVKTEQIPTDMKLPESFNQLVSEMENKHYDPKTFVIKLKAMMEKFDREIRESKFAELMNKHFAATAIPKGLHCLSLRLTDEYSSNAHARKQLPSPELLPLLSDNSYNHFVLATDNILAASVVVTSAVKTSLKPEKIVFHVITDKKTYAGMHSWFALNPIPPAIVEVRGVHQFDWLTRENVPVLEAIENQHGIRDYYHGNHVSGANLSETTPRTFASKLQARSPKYISLLNHLRIYLPELFPYLDKVVFLDDDVVIQRDLSALWEIDLEGKVNGAVETCKGEDEWVMSKHFKNYFNFSHPLIAESLDPDECAWAYGMNIFDLRAWRETNIRDTYHSWLKENLKSNLTLWKLGTLPPALIAFRGHVHPIDPSWHLLGLGYQKNTNIESVKKAAVIHYNGQSKPWLEIGFEHLRPFWTKYVNYSNDFVFSFSEDPVGRFGSLLAPSEESEDKIQTSQRDLNFTRTQLG</sequence>
<proteinExistence type="inferred from homology"/>
<evidence type="ECO:0000256" key="3">
    <source>
        <dbReference type="ARBA" id="ARBA00022676"/>
    </source>
</evidence>
<dbReference type="Proteomes" id="UP001141806">
    <property type="component" value="Unassembled WGS sequence"/>
</dbReference>
<keyword evidence="4" id="KW-1133">Transmembrane helix</keyword>
<dbReference type="Gene3D" id="3.90.550.10">
    <property type="entry name" value="Spore Coat Polysaccharide Biosynthesis Protein SpsA, Chain A"/>
    <property type="match status" value="1"/>
</dbReference>
<dbReference type="GO" id="GO:0071555">
    <property type="term" value="P:cell wall organization"/>
    <property type="evidence" value="ECO:0007669"/>
    <property type="project" value="UniProtKB-KW"/>
</dbReference>
<keyword evidence="4" id="KW-0333">Golgi apparatus</keyword>
<evidence type="ECO:0000313" key="6">
    <source>
        <dbReference type="EMBL" id="KAJ4974766.1"/>
    </source>
</evidence>
<dbReference type="GO" id="GO:0000139">
    <property type="term" value="C:Golgi membrane"/>
    <property type="evidence" value="ECO:0007669"/>
    <property type="project" value="UniProtKB-SubCell"/>
</dbReference>
<evidence type="ECO:0000256" key="4">
    <source>
        <dbReference type="RuleBase" id="RU362027"/>
    </source>
</evidence>
<keyword evidence="7" id="KW-1185">Reference proteome</keyword>
<keyword evidence="3 4" id="KW-0328">Glycosyltransferase</keyword>
<dbReference type="CDD" id="cd06429">
    <property type="entry name" value="GT8_like_1"/>
    <property type="match status" value="1"/>
</dbReference>
<name>A0A9Q0KR66_9MAGN</name>
<evidence type="ECO:0000313" key="7">
    <source>
        <dbReference type="Proteomes" id="UP001141806"/>
    </source>
</evidence>
<reference evidence="6" key="1">
    <citation type="journal article" date="2023" name="Plant J.">
        <title>The genome of the king protea, Protea cynaroides.</title>
        <authorList>
            <person name="Chang J."/>
            <person name="Duong T.A."/>
            <person name="Schoeman C."/>
            <person name="Ma X."/>
            <person name="Roodt D."/>
            <person name="Barker N."/>
            <person name="Li Z."/>
            <person name="Van de Peer Y."/>
            <person name="Mizrachi E."/>
        </authorList>
    </citation>
    <scope>NUCLEOTIDE SEQUENCE</scope>
    <source>
        <tissue evidence="6">Young leaves</tissue>
    </source>
</reference>
<dbReference type="OrthoDB" id="411524at2759"/>
<dbReference type="InterPro" id="IPR002495">
    <property type="entry name" value="Glyco_trans_8"/>
</dbReference>
<keyword evidence="3 4" id="KW-0808">Transferase</keyword>
<comment type="caution">
    <text evidence="6">The sequence shown here is derived from an EMBL/GenBank/DDBJ whole genome shotgun (WGS) entry which is preliminary data.</text>
</comment>
<dbReference type="InterPro" id="IPR029993">
    <property type="entry name" value="GAUT"/>
</dbReference>
<accession>A0A9Q0KR66</accession>
<comment type="subcellular location">
    <subcellularLocation>
        <location evidence="4">Golgi apparatus membrane</location>
        <topology evidence="4">Single-pass type II membrane protein</topology>
    </subcellularLocation>
</comment>
<feature type="compositionally biased region" description="Polar residues" evidence="5">
    <location>
        <begin position="528"/>
        <end position="542"/>
    </location>
</feature>
<dbReference type="AlphaFoldDB" id="A0A9Q0KR66"/>
<organism evidence="6 7">
    <name type="scientific">Protea cynaroides</name>
    <dbReference type="NCBI Taxonomy" id="273540"/>
    <lineage>
        <taxon>Eukaryota</taxon>
        <taxon>Viridiplantae</taxon>
        <taxon>Streptophyta</taxon>
        <taxon>Embryophyta</taxon>
        <taxon>Tracheophyta</taxon>
        <taxon>Spermatophyta</taxon>
        <taxon>Magnoliopsida</taxon>
        <taxon>Proteales</taxon>
        <taxon>Proteaceae</taxon>
        <taxon>Protea</taxon>
    </lineage>
</organism>
<keyword evidence="4" id="KW-0472">Membrane</keyword>
<evidence type="ECO:0000256" key="2">
    <source>
        <dbReference type="ARBA" id="ARBA00006351"/>
    </source>
</evidence>
<dbReference type="SUPFAM" id="SSF53448">
    <property type="entry name" value="Nucleotide-diphospho-sugar transferases"/>
    <property type="match status" value="1"/>
</dbReference>
<dbReference type="Pfam" id="PF01501">
    <property type="entry name" value="Glyco_transf_8"/>
    <property type="match status" value="1"/>
</dbReference>
<dbReference type="InterPro" id="IPR029044">
    <property type="entry name" value="Nucleotide-diphossugar_trans"/>
</dbReference>
<keyword evidence="4" id="KW-0961">Cell wall biogenesis/degradation</keyword>
<evidence type="ECO:0000256" key="5">
    <source>
        <dbReference type="SAM" id="MobiDB-lite"/>
    </source>
</evidence>
<feature type="region of interest" description="Disordered" evidence="5">
    <location>
        <begin position="521"/>
        <end position="542"/>
    </location>
</feature>
<feature type="transmembrane region" description="Helical" evidence="4">
    <location>
        <begin position="12"/>
        <end position="36"/>
    </location>
</feature>
<dbReference type="GO" id="GO:0047262">
    <property type="term" value="F:polygalacturonate 4-alpha-galacturonosyltransferase activity"/>
    <property type="evidence" value="ECO:0007669"/>
    <property type="project" value="InterPro"/>
</dbReference>
<protein>
    <recommendedName>
        <fullName evidence="4">Hexosyltransferase</fullName>
        <ecNumber evidence="4">2.4.1.-</ecNumber>
    </recommendedName>
</protein>
<dbReference type="EMBL" id="JAMYWD010000004">
    <property type="protein sequence ID" value="KAJ4974766.1"/>
    <property type="molecule type" value="Genomic_DNA"/>
</dbReference>
<evidence type="ECO:0000256" key="1">
    <source>
        <dbReference type="ARBA" id="ARBA00004877"/>
    </source>
</evidence>
<comment type="pathway">
    <text evidence="1 4">Glycan metabolism; pectin biosynthesis.</text>
</comment>
<dbReference type="PANTHER" id="PTHR32116:SF27">
    <property type="entry name" value="GALACTURONOSYLTRANSFERASE 13-RELATED"/>
    <property type="match status" value="1"/>
</dbReference>
<dbReference type="PANTHER" id="PTHR32116">
    <property type="entry name" value="GALACTURONOSYLTRANSFERASE 4-RELATED"/>
    <property type="match status" value="1"/>
</dbReference>
<keyword evidence="4" id="KW-0812">Transmembrane</keyword>
<gene>
    <name evidence="6" type="ORF">NE237_007940</name>
</gene>
<comment type="similarity">
    <text evidence="2 4">Belongs to the glycosyltransferase 8 family.</text>
</comment>
<dbReference type="EC" id="2.4.1.-" evidence="4"/>